<protein>
    <submittedName>
        <fullName evidence="2">Uncharacterized protein</fullName>
    </submittedName>
</protein>
<gene>
    <name evidence="2" type="ORF">N0V83_007310</name>
</gene>
<evidence type="ECO:0000313" key="3">
    <source>
        <dbReference type="Proteomes" id="UP001140560"/>
    </source>
</evidence>
<organism evidence="2 3">
    <name type="scientific">Neocucurbitaria cava</name>
    <dbReference type="NCBI Taxonomy" id="798079"/>
    <lineage>
        <taxon>Eukaryota</taxon>
        <taxon>Fungi</taxon>
        <taxon>Dikarya</taxon>
        <taxon>Ascomycota</taxon>
        <taxon>Pezizomycotina</taxon>
        <taxon>Dothideomycetes</taxon>
        <taxon>Pleosporomycetidae</taxon>
        <taxon>Pleosporales</taxon>
        <taxon>Pleosporineae</taxon>
        <taxon>Cucurbitariaceae</taxon>
        <taxon>Neocucurbitaria</taxon>
    </lineage>
</organism>
<feature type="region of interest" description="Disordered" evidence="1">
    <location>
        <begin position="197"/>
        <end position="224"/>
    </location>
</feature>
<proteinExistence type="predicted"/>
<feature type="region of interest" description="Disordered" evidence="1">
    <location>
        <begin position="237"/>
        <end position="268"/>
    </location>
</feature>
<dbReference type="Proteomes" id="UP001140560">
    <property type="component" value="Unassembled WGS sequence"/>
</dbReference>
<sequence>MPLIKRVQPTSDETPPWSGMSFVQPVDSDALHEHLKIAYPQCTTLRERKHMAAIDFLVAELHQMQSKGPTFVAVEHSANDPAAPNPGALSRKGSISASLSPTSSAQFSTSVELAFQDRHSSTTPGRLLPKGQLTESPGQHLVFSAVDGRMMQPKTKRRMTAEEKDAYKETRKRGACRKCKRQKGKCTHVIDMNEGLGHTKDVKKATKRRTSQNSGVESQNPSKLAKVEHQFKTNQLKSNLPSQQDSSGLQHGPDNEVDGPSNQPTLQSDNMQWDQKLREMDQSELPRYVNHQVFMPPYGVSLPGNAGAEWTGYATPASVPTFNQAYIDYVENPGQCEEVYPMPSSHASLQPDLEYPSEYPGHEPWNENQEPHTRNADPD</sequence>
<dbReference type="EMBL" id="JAPEUY010000013">
    <property type="protein sequence ID" value="KAJ4366785.1"/>
    <property type="molecule type" value="Genomic_DNA"/>
</dbReference>
<feature type="compositionally biased region" description="Polar residues" evidence="1">
    <location>
        <begin position="237"/>
        <end position="249"/>
    </location>
</feature>
<accession>A0A9W9CJA8</accession>
<evidence type="ECO:0000313" key="2">
    <source>
        <dbReference type="EMBL" id="KAJ4366785.1"/>
    </source>
</evidence>
<feature type="compositionally biased region" description="Polar residues" evidence="1">
    <location>
        <begin position="211"/>
        <end position="222"/>
    </location>
</feature>
<reference evidence="2" key="1">
    <citation type="submission" date="2022-10" db="EMBL/GenBank/DDBJ databases">
        <title>Tapping the CABI collections for fungal endophytes: first genome assemblies for Collariella, Neodidymelliopsis, Ascochyta clinopodiicola, Didymella pomorum, Didymosphaeria variabile, Neocosmospora piperis and Neocucurbitaria cava.</title>
        <authorList>
            <person name="Hill R."/>
        </authorList>
    </citation>
    <scope>NUCLEOTIDE SEQUENCE</scope>
    <source>
        <strain evidence="2">IMI 356814</strain>
    </source>
</reference>
<feature type="region of interest" description="Disordered" evidence="1">
    <location>
        <begin position="341"/>
        <end position="379"/>
    </location>
</feature>
<feature type="region of interest" description="Disordered" evidence="1">
    <location>
        <begin position="77"/>
        <end position="102"/>
    </location>
</feature>
<evidence type="ECO:0000256" key="1">
    <source>
        <dbReference type="SAM" id="MobiDB-lite"/>
    </source>
</evidence>
<comment type="caution">
    <text evidence="2">The sequence shown here is derived from an EMBL/GenBank/DDBJ whole genome shotgun (WGS) entry which is preliminary data.</text>
</comment>
<feature type="compositionally biased region" description="Basic and acidic residues" evidence="1">
    <location>
        <begin position="360"/>
        <end position="379"/>
    </location>
</feature>
<name>A0A9W9CJA8_9PLEO</name>
<keyword evidence="3" id="KW-1185">Reference proteome</keyword>
<dbReference type="OrthoDB" id="3794485at2759"/>
<dbReference type="AlphaFoldDB" id="A0A9W9CJA8"/>